<dbReference type="RefSeq" id="WP_377467151.1">
    <property type="nucleotide sequence ID" value="NZ_JBHUOP010000004.1"/>
</dbReference>
<keyword evidence="6" id="KW-0238">DNA-binding</keyword>
<gene>
    <name evidence="13" type="ORF">ACFSYH_11690</name>
</gene>
<dbReference type="PROSITE" id="PS51194">
    <property type="entry name" value="HELICASE_CTER"/>
    <property type="match status" value="1"/>
</dbReference>
<evidence type="ECO:0000256" key="10">
    <source>
        <dbReference type="SAM" id="MobiDB-lite"/>
    </source>
</evidence>
<dbReference type="InterPro" id="IPR029057">
    <property type="entry name" value="PRTase-like"/>
</dbReference>
<feature type="compositionally biased region" description="Pro residues" evidence="10">
    <location>
        <begin position="87"/>
        <end position="96"/>
    </location>
</feature>
<dbReference type="SUPFAM" id="SSF52540">
    <property type="entry name" value="P-loop containing nucleoside triphosphate hydrolases"/>
    <property type="match status" value="1"/>
</dbReference>
<evidence type="ECO:0000256" key="2">
    <source>
        <dbReference type="ARBA" id="ARBA00022741"/>
    </source>
</evidence>
<dbReference type="SMART" id="SM00490">
    <property type="entry name" value="HELICc"/>
    <property type="match status" value="1"/>
</dbReference>
<dbReference type="EMBL" id="JBHUOP010000004">
    <property type="protein sequence ID" value="MFD2841225.1"/>
    <property type="molecule type" value="Genomic_DNA"/>
</dbReference>
<dbReference type="PROSITE" id="PS00690">
    <property type="entry name" value="DEAH_ATP_HELICASE"/>
    <property type="match status" value="1"/>
</dbReference>
<dbReference type="Gene3D" id="1.10.10.10">
    <property type="entry name" value="Winged helix-like DNA-binding domain superfamily/Winged helix DNA-binding domain"/>
    <property type="match status" value="1"/>
</dbReference>
<dbReference type="NCBIfam" id="TIGR00614">
    <property type="entry name" value="recQ_fam"/>
    <property type="match status" value="1"/>
</dbReference>
<dbReference type="Pfam" id="PF00270">
    <property type="entry name" value="DEAD"/>
    <property type="match status" value="1"/>
</dbReference>
<dbReference type="InterPro" id="IPR000836">
    <property type="entry name" value="PRTase_dom"/>
</dbReference>
<organism evidence="13 14">
    <name type="scientific">Populibacterium corticicola</name>
    <dbReference type="NCBI Taxonomy" id="1812826"/>
    <lineage>
        <taxon>Bacteria</taxon>
        <taxon>Bacillati</taxon>
        <taxon>Actinomycetota</taxon>
        <taxon>Actinomycetes</taxon>
        <taxon>Micrococcales</taxon>
        <taxon>Jonesiaceae</taxon>
        <taxon>Populibacterium</taxon>
    </lineage>
</organism>
<evidence type="ECO:0000256" key="7">
    <source>
        <dbReference type="ARBA" id="ARBA00023235"/>
    </source>
</evidence>
<evidence type="ECO:0000313" key="14">
    <source>
        <dbReference type="Proteomes" id="UP001597391"/>
    </source>
</evidence>
<accession>A0ABW5XIY7</accession>
<feature type="region of interest" description="Disordered" evidence="10">
    <location>
        <begin position="1"/>
        <end position="35"/>
    </location>
</feature>
<dbReference type="Proteomes" id="UP001597391">
    <property type="component" value="Unassembled WGS sequence"/>
</dbReference>
<keyword evidence="2" id="KW-0547">Nucleotide-binding</keyword>
<comment type="similarity">
    <text evidence="1">Belongs to the helicase family. RecQ subfamily.</text>
</comment>
<dbReference type="Gene3D" id="3.40.50.300">
    <property type="entry name" value="P-loop containing nucleotide triphosphate hydrolases"/>
    <property type="match status" value="2"/>
</dbReference>
<evidence type="ECO:0000256" key="3">
    <source>
        <dbReference type="ARBA" id="ARBA00022801"/>
    </source>
</evidence>
<protein>
    <recommendedName>
        <fullName evidence="9">DNA 3'-5' helicase</fullName>
        <ecNumber evidence="9">5.6.2.4</ecNumber>
    </recommendedName>
</protein>
<dbReference type="InterPro" id="IPR036388">
    <property type="entry name" value="WH-like_DNA-bd_sf"/>
</dbReference>
<keyword evidence="7" id="KW-0413">Isomerase</keyword>
<comment type="catalytic activity">
    <reaction evidence="8">
        <text>Couples ATP hydrolysis with the unwinding of duplex DNA by translocating in the 3'-5' direction.</text>
        <dbReference type="EC" id="5.6.2.4"/>
    </reaction>
</comment>
<feature type="domain" description="Helicase ATP-binding" evidence="11">
    <location>
        <begin position="283"/>
        <end position="458"/>
    </location>
</feature>
<dbReference type="PANTHER" id="PTHR13710:SF105">
    <property type="entry name" value="ATP-DEPENDENT DNA HELICASE Q1"/>
    <property type="match status" value="1"/>
</dbReference>
<dbReference type="Pfam" id="PF00271">
    <property type="entry name" value="Helicase_C"/>
    <property type="match status" value="1"/>
</dbReference>
<evidence type="ECO:0000256" key="6">
    <source>
        <dbReference type="ARBA" id="ARBA00023125"/>
    </source>
</evidence>
<keyword evidence="4 13" id="KW-0347">Helicase</keyword>
<dbReference type="SMART" id="SM00487">
    <property type="entry name" value="DEXDc"/>
    <property type="match status" value="1"/>
</dbReference>
<feature type="domain" description="Helicase C-terminal" evidence="12">
    <location>
        <begin position="487"/>
        <end position="636"/>
    </location>
</feature>
<dbReference type="GO" id="GO:0016787">
    <property type="term" value="F:hydrolase activity"/>
    <property type="evidence" value="ECO:0007669"/>
    <property type="project" value="UniProtKB-KW"/>
</dbReference>
<dbReference type="PANTHER" id="PTHR13710">
    <property type="entry name" value="DNA HELICASE RECQ FAMILY MEMBER"/>
    <property type="match status" value="1"/>
</dbReference>
<dbReference type="InterPro" id="IPR011545">
    <property type="entry name" value="DEAD/DEAH_box_helicase_dom"/>
</dbReference>
<dbReference type="CDD" id="cd06223">
    <property type="entry name" value="PRTases_typeI"/>
    <property type="match status" value="1"/>
</dbReference>
<keyword evidence="14" id="KW-1185">Reference proteome</keyword>
<feature type="region of interest" description="Disordered" evidence="10">
    <location>
        <begin position="71"/>
        <end position="239"/>
    </location>
</feature>
<dbReference type="PROSITE" id="PS51192">
    <property type="entry name" value="HELICASE_ATP_BIND_1"/>
    <property type="match status" value="1"/>
</dbReference>
<name>A0ABW5XIY7_9MICO</name>
<keyword evidence="3 13" id="KW-0378">Hydrolase</keyword>
<proteinExistence type="inferred from homology"/>
<dbReference type="InterPro" id="IPR004589">
    <property type="entry name" value="DNA_helicase_ATP-dep_RecQ"/>
</dbReference>
<reference evidence="14" key="1">
    <citation type="journal article" date="2019" name="Int. J. Syst. Evol. Microbiol.">
        <title>The Global Catalogue of Microorganisms (GCM) 10K type strain sequencing project: providing services to taxonomists for standard genome sequencing and annotation.</title>
        <authorList>
            <consortium name="The Broad Institute Genomics Platform"/>
            <consortium name="The Broad Institute Genome Sequencing Center for Infectious Disease"/>
            <person name="Wu L."/>
            <person name="Ma J."/>
        </authorList>
    </citation>
    <scope>NUCLEOTIDE SEQUENCE [LARGE SCALE GENOMIC DNA]</scope>
    <source>
        <strain evidence="14">KCTC 33576</strain>
    </source>
</reference>
<dbReference type="InterPro" id="IPR001650">
    <property type="entry name" value="Helicase_C-like"/>
</dbReference>
<evidence type="ECO:0000313" key="13">
    <source>
        <dbReference type="EMBL" id="MFD2841225.1"/>
    </source>
</evidence>
<dbReference type="SUPFAM" id="SSF53271">
    <property type="entry name" value="PRTase-like"/>
    <property type="match status" value="1"/>
</dbReference>
<dbReference type="InterPro" id="IPR027417">
    <property type="entry name" value="P-loop_NTPase"/>
</dbReference>
<evidence type="ECO:0000256" key="8">
    <source>
        <dbReference type="ARBA" id="ARBA00034617"/>
    </source>
</evidence>
<dbReference type="EC" id="5.6.2.4" evidence="9"/>
<dbReference type="InterPro" id="IPR014001">
    <property type="entry name" value="Helicase_ATP-bd"/>
</dbReference>
<dbReference type="Gene3D" id="3.40.50.2020">
    <property type="match status" value="1"/>
</dbReference>
<dbReference type="GO" id="GO:0003678">
    <property type="term" value="F:DNA helicase activity"/>
    <property type="evidence" value="ECO:0007669"/>
    <property type="project" value="UniProtKB-EC"/>
</dbReference>
<keyword evidence="5" id="KW-0067">ATP-binding</keyword>
<evidence type="ECO:0000256" key="5">
    <source>
        <dbReference type="ARBA" id="ARBA00022840"/>
    </source>
</evidence>
<feature type="compositionally biased region" description="Polar residues" evidence="10">
    <location>
        <begin position="185"/>
        <end position="194"/>
    </location>
</feature>
<evidence type="ECO:0000259" key="11">
    <source>
        <dbReference type="PROSITE" id="PS51192"/>
    </source>
</evidence>
<evidence type="ECO:0000259" key="12">
    <source>
        <dbReference type="PROSITE" id="PS51194"/>
    </source>
</evidence>
<evidence type="ECO:0000256" key="1">
    <source>
        <dbReference type="ARBA" id="ARBA00005446"/>
    </source>
</evidence>
<feature type="compositionally biased region" description="Acidic residues" evidence="10">
    <location>
        <begin position="199"/>
        <end position="208"/>
    </location>
</feature>
<evidence type="ECO:0000256" key="9">
    <source>
        <dbReference type="ARBA" id="ARBA00034808"/>
    </source>
</evidence>
<evidence type="ECO:0000256" key="4">
    <source>
        <dbReference type="ARBA" id="ARBA00022806"/>
    </source>
</evidence>
<sequence>MSGIEETESQSQHGDQPVLGPVAAKGPKRFGVMPDLSKIPAGARERLARLAGDVPEWGVSNVDARVLAESANPEADLDIGPLGSSQPVPPLSPPLPQDEESSRSPEELDDDDFDVEGLAADDTPLDLGSGGSLIESAGSASEPAIADDPPEVPNRQLSAASVVPQLSDESSHSSDTPLPAPSVGSAPSSTNPTWNDDVPLPEEPDFYADEPSYFDEPYPDAQPSRGETRAAPNSSPIGGFPEPAIASLSASADEVRMQAEAHLVKLVGRADAKLREDQWLAIKALVMDHSRALVVQRTGWGKSAVYFVATALLRSQGHGPTVIISPLLALMRDQISAAERAGIRAVTINSANVTQWDEIQGQIRSGEVDVLLCSPERLNNPDFRDQVLPRLAHDAGLVVVDEAHCISDWGHDFRPDYRRIRTLLAELRPGIPVLATTATANERVSLDIAEQLSTSGGSLTDVTVLRGGLDRESLHLAVISLPDTTQRVAWIVDALNHLSGSGIVYCMTVSAAHEVTEQLRSAGLDVAAYTGRTDPDERAVLEQQLKDNEVKALIATSALGMGFDKPDLTFVIHLGAPSSPIAYYQQVGRAGRGVARASAVLLPGSEDRAIWDYFGSLAFPSEQQVREVISLLEAAQTHGHGPISIPQLESRVDLKRSRLEMMLKVLDVDGAVKRVKGGWVATRQQWTYDGERYRRVEAARVAEQNAMLQYASTGQCRVAFLRSCLDDPDLRADFRCGRCDNCGGIALPAQVSEASLATTTAAAATPGIEITPRKMWPTNMAALGVQLAGRLSPDELAEEGRAIARIDGLGWSNDLRDLLSPRTPDGETPIRLRTAAAQVLASWPELGNCEGVVSVRSLTRPQLVEHLASGLASYLKLPYIGSIGPVQGQEPDRHDVNSAMRLASVAGRLDLELSPAARAGLPGRSVLLIDDYTDSGWTLTVAARLLRQAGAAQVYPFVLAQY</sequence>
<dbReference type="InterPro" id="IPR002464">
    <property type="entry name" value="DNA/RNA_helicase_DEAH_CS"/>
</dbReference>
<comment type="caution">
    <text evidence="13">The sequence shown here is derived from an EMBL/GenBank/DDBJ whole genome shotgun (WGS) entry which is preliminary data.</text>
</comment>